<feature type="domain" description="DUF1980" evidence="2">
    <location>
        <begin position="194"/>
        <end position="322"/>
    </location>
</feature>
<evidence type="ECO:0000313" key="3">
    <source>
        <dbReference type="EMBL" id="MQN00618.1"/>
    </source>
</evidence>
<evidence type="ECO:0000313" key="4">
    <source>
        <dbReference type="Proteomes" id="UP000460257"/>
    </source>
</evidence>
<name>A0A6N7IY31_9FIRM</name>
<dbReference type="InterPro" id="IPR027417">
    <property type="entry name" value="P-loop_NTPase"/>
</dbReference>
<accession>A0A6N7IY31</accession>
<dbReference type="Pfam" id="PF02492">
    <property type="entry name" value="cobW"/>
    <property type="match status" value="1"/>
</dbReference>
<dbReference type="InterPro" id="IPR052955">
    <property type="entry name" value="UPF0703_membrane_permease"/>
</dbReference>
<organism evidence="3 4">
    <name type="scientific">Candidatus Weimeria bifida</name>
    <dbReference type="NCBI Taxonomy" id="2599074"/>
    <lineage>
        <taxon>Bacteria</taxon>
        <taxon>Bacillati</taxon>
        <taxon>Bacillota</taxon>
        <taxon>Clostridia</taxon>
        <taxon>Lachnospirales</taxon>
        <taxon>Lachnospiraceae</taxon>
        <taxon>Candidatus Weimeria</taxon>
    </lineage>
</organism>
<keyword evidence="4" id="KW-1185">Reference proteome</keyword>
<protein>
    <submittedName>
        <fullName evidence="3">GTPase</fullName>
    </submittedName>
</protein>
<dbReference type="SUPFAM" id="SSF52540">
    <property type="entry name" value="P-loop containing nucleoside triphosphate hydrolases"/>
    <property type="match status" value="1"/>
</dbReference>
<gene>
    <name evidence="3" type="ORF">FRC54_01270</name>
</gene>
<dbReference type="Pfam" id="PF21537">
    <property type="entry name" value="DUF1980_C"/>
    <property type="match status" value="1"/>
</dbReference>
<sequence length="324" mass="37609">MNTEENDGEIPVYVFFGFMDSGKTTLIKETLFDNGFADDFDRCLLIACEDGDEEYDEDKLKENGIDFVEIDDKNDFTLEKMEKLQKEYDPQAIFIEYNGTWESSLLYEMDGPDDWVIVQSLCTVDATTFEMYMKNMGTMMKEQMFRADVVIFNRCDENTNKAKFRANVKGVNRKAQIVYERKDGTIDNTPDELPFDINQPEINITDADYALWFMDCMDNPKKYDGKIVDFTGLVYNPTDKKGRNRPGVIIPGRFAMTCCVQDIQFLGMKCKYADAENVPHKSWIKLRARVKDEFAREYRGKGPVLYPISIEKAEKPEDELVYFN</sequence>
<dbReference type="Gene3D" id="3.40.50.300">
    <property type="entry name" value="P-loop containing nucleotide triphosphate hydrolases"/>
    <property type="match status" value="1"/>
</dbReference>
<proteinExistence type="predicted"/>
<evidence type="ECO:0000259" key="2">
    <source>
        <dbReference type="Pfam" id="PF21537"/>
    </source>
</evidence>
<dbReference type="Proteomes" id="UP000460257">
    <property type="component" value="Unassembled WGS sequence"/>
</dbReference>
<dbReference type="InterPro" id="IPR048447">
    <property type="entry name" value="DUF1980_C"/>
</dbReference>
<comment type="caution">
    <text evidence="3">The sequence shown here is derived from an EMBL/GenBank/DDBJ whole genome shotgun (WGS) entry which is preliminary data.</text>
</comment>
<feature type="domain" description="CobW/HypB/UreG nucleotide-binding" evidence="1">
    <location>
        <begin position="11"/>
        <end position="178"/>
    </location>
</feature>
<dbReference type="InterPro" id="IPR003495">
    <property type="entry name" value="CobW/HypB/UreG_nucleotide-bd"/>
</dbReference>
<dbReference type="EMBL" id="VOGC01000002">
    <property type="protein sequence ID" value="MQN00618.1"/>
    <property type="molecule type" value="Genomic_DNA"/>
</dbReference>
<reference evidence="3" key="1">
    <citation type="journal article" date="2020" name="Appl. Environ. Microbiol.">
        <title>Medium-Chain Fatty Acid Synthesis by 'Candidatus Weimeria bifida' gen. nov., sp. nov., and 'Candidatus Pseudoramibacter fermentans' sp. nov.</title>
        <authorList>
            <person name="Scarborough M.J."/>
            <person name="Myers K.S."/>
            <person name="Donohue T.J."/>
            <person name="Noguera D.R."/>
        </authorList>
    </citation>
    <scope>NUCLEOTIDE SEQUENCE</scope>
    <source>
        <strain evidence="3">LCO1.1</strain>
    </source>
</reference>
<evidence type="ECO:0000259" key="1">
    <source>
        <dbReference type="Pfam" id="PF02492"/>
    </source>
</evidence>
<dbReference type="PANTHER" id="PTHR40047">
    <property type="entry name" value="UPF0703 PROTEIN YCGQ"/>
    <property type="match status" value="1"/>
</dbReference>
<dbReference type="AlphaFoldDB" id="A0A6N7IY31"/>
<dbReference type="PANTHER" id="PTHR40047:SF1">
    <property type="entry name" value="UPF0703 PROTEIN YCGQ"/>
    <property type="match status" value="1"/>
</dbReference>